<comment type="caution">
    <text evidence="3">The sequence shown here is derived from an EMBL/GenBank/DDBJ whole genome shotgun (WGS) entry which is preliminary data.</text>
</comment>
<feature type="region of interest" description="Disordered" evidence="1">
    <location>
        <begin position="226"/>
        <end position="254"/>
    </location>
</feature>
<evidence type="ECO:0008006" key="5">
    <source>
        <dbReference type="Google" id="ProtNLM"/>
    </source>
</evidence>
<dbReference type="InParanoid" id="A0A1D3DA12"/>
<sequence length="389" mass="42882">MNMFSREVHLPETPYERAPSPLRLLPQRLLALLLLLLLLAPVECLLDKATREKLQQSRASQLLWTDSITVSSKWRRYDFPAVVDKPGVLLGPPRGTLEGISKGLLPRQVFVAVRGLDATGFWHKLTSPCPARARVASKGENTPPSSEQEKEEIKETVSLLVTSSFAVTDGSGRKIWRARITAPGDRDPYEADKALGPLAFAVLQQQRRTFLQLLYLDNIFAHRRAPFRDSPPGLDNRSPSPAADTATGQQPVEHTEECEVFSPFGDNIAATVSSHSSLRLQGLPFLFWLDLLPASLTQFKGHQVTGGRATLSPSSPIAVVSFPPSRFAKAPEVFLQLRAGGAPALGHTRLLEVTPQSVVVYIHPDHCGSPENITTNPYDEIDWMAWLPI</sequence>
<name>A0A1D3DA12_9EIME</name>
<dbReference type="AlphaFoldDB" id="A0A1D3DA12"/>
<organism evidence="3 4">
    <name type="scientific">Cyclospora cayetanensis</name>
    <dbReference type="NCBI Taxonomy" id="88456"/>
    <lineage>
        <taxon>Eukaryota</taxon>
        <taxon>Sar</taxon>
        <taxon>Alveolata</taxon>
        <taxon>Apicomplexa</taxon>
        <taxon>Conoidasida</taxon>
        <taxon>Coccidia</taxon>
        <taxon>Eucoccidiorida</taxon>
        <taxon>Eimeriorina</taxon>
        <taxon>Eimeriidae</taxon>
        <taxon>Cyclospora</taxon>
    </lineage>
</organism>
<keyword evidence="4" id="KW-1185">Reference proteome</keyword>
<reference evidence="3 4" key="1">
    <citation type="journal article" date="2016" name="BMC Genomics">
        <title>Comparative genomics reveals Cyclospora cayetanensis possesses coccidia-like metabolism and invasion components but unique surface antigens.</title>
        <authorList>
            <person name="Liu S."/>
            <person name="Wang L."/>
            <person name="Zheng H."/>
            <person name="Xu Z."/>
            <person name="Roellig D.M."/>
            <person name="Li N."/>
            <person name="Frace M.A."/>
            <person name="Tang K."/>
            <person name="Arrowood M.J."/>
            <person name="Moss D.M."/>
            <person name="Zhang L."/>
            <person name="Feng Y."/>
            <person name="Xiao L."/>
        </authorList>
    </citation>
    <scope>NUCLEOTIDE SEQUENCE [LARGE SCALE GENOMIC DNA]</scope>
    <source>
        <strain evidence="3 4">CHN_HEN01</strain>
    </source>
</reference>
<feature type="chain" id="PRO_5008914280" description="Transmembrane protein" evidence="2">
    <location>
        <begin position="45"/>
        <end position="389"/>
    </location>
</feature>
<feature type="signal peptide" evidence="2">
    <location>
        <begin position="1"/>
        <end position="44"/>
    </location>
</feature>
<gene>
    <name evidence="3" type="ORF">cyc_07086</name>
</gene>
<proteinExistence type="predicted"/>
<accession>A0A1D3DA12</accession>
<protein>
    <recommendedName>
        <fullName evidence="5">Transmembrane protein</fullName>
    </recommendedName>
</protein>
<evidence type="ECO:0000313" key="3">
    <source>
        <dbReference type="EMBL" id="OEH80304.1"/>
    </source>
</evidence>
<evidence type="ECO:0000256" key="2">
    <source>
        <dbReference type="SAM" id="SignalP"/>
    </source>
</evidence>
<evidence type="ECO:0000256" key="1">
    <source>
        <dbReference type="SAM" id="MobiDB-lite"/>
    </source>
</evidence>
<keyword evidence="2" id="KW-0732">Signal</keyword>
<dbReference type="EMBL" id="JROU02000133">
    <property type="protein sequence ID" value="OEH80304.1"/>
    <property type="molecule type" value="Genomic_DNA"/>
</dbReference>
<dbReference type="VEuPathDB" id="ToxoDB:cyc_07086"/>
<evidence type="ECO:0000313" key="4">
    <source>
        <dbReference type="Proteomes" id="UP000095192"/>
    </source>
</evidence>
<dbReference type="Proteomes" id="UP000095192">
    <property type="component" value="Unassembled WGS sequence"/>
</dbReference>
<dbReference type="VEuPathDB" id="ToxoDB:LOC34623119"/>